<evidence type="ECO:0000313" key="2">
    <source>
        <dbReference type="EMBL" id="DAF43653.1"/>
    </source>
</evidence>
<feature type="domain" description="DUF551" evidence="1">
    <location>
        <begin position="14"/>
        <end position="88"/>
    </location>
</feature>
<dbReference type="InterPro" id="IPR007539">
    <property type="entry name" value="DUF551"/>
</dbReference>
<dbReference type="Pfam" id="PF04448">
    <property type="entry name" value="DUF551"/>
    <property type="match status" value="1"/>
</dbReference>
<reference evidence="2" key="1">
    <citation type="journal article" date="2021" name="Proc. Natl. Acad. Sci. U.S.A.">
        <title>A Catalog of Tens of Thousands of Viruses from Human Metagenomes Reveals Hidden Associations with Chronic Diseases.</title>
        <authorList>
            <person name="Tisza M.J."/>
            <person name="Buck C.B."/>
        </authorList>
    </citation>
    <scope>NUCLEOTIDE SEQUENCE</scope>
    <source>
        <strain evidence="2">CtNQV2</strain>
    </source>
</reference>
<sequence>MIKLENVIKNQLPWVKVTDLLPEEGARVLVHLFYYYKYDDREAETRSFIDILTYKNGTWTNDQNEVYLGQKVSKDDIEITHWLPLLKPKTNDEVEIEEADDVEKLMRVFSIENVERNIRTHNRGGIYITFNSGDNVKKNDLFEIKLYNKYYYFEAESIKVIGELLEVQAVETGYWADKLSNLKQDIDLRDIIDIEVFPIKDEAKIKQIHEASCWC</sequence>
<organism evidence="2">
    <name type="scientific">Myoviridae sp. ctNQV2</name>
    <dbReference type="NCBI Taxonomy" id="2827683"/>
    <lineage>
        <taxon>Viruses</taxon>
        <taxon>Duplodnaviria</taxon>
        <taxon>Heunggongvirae</taxon>
        <taxon>Uroviricota</taxon>
        <taxon>Caudoviricetes</taxon>
    </lineage>
</organism>
<accession>A0A8S5RY58</accession>
<evidence type="ECO:0000259" key="1">
    <source>
        <dbReference type="Pfam" id="PF04448"/>
    </source>
</evidence>
<name>A0A8S5RY58_9CAUD</name>
<proteinExistence type="predicted"/>
<dbReference type="EMBL" id="BK032510">
    <property type="protein sequence ID" value="DAF43653.1"/>
    <property type="molecule type" value="Genomic_DNA"/>
</dbReference>
<protein>
    <recommendedName>
        <fullName evidence="1">DUF551 domain-containing protein</fullName>
    </recommendedName>
</protein>